<evidence type="ECO:0000313" key="3">
    <source>
        <dbReference type="EMBL" id="CAI6362037.1"/>
    </source>
</evidence>
<proteinExistence type="predicted"/>
<evidence type="ECO:0000256" key="1">
    <source>
        <dbReference type="SAM" id="Phobius"/>
    </source>
</evidence>
<dbReference type="Proteomes" id="UP001160148">
    <property type="component" value="Unassembled WGS sequence"/>
</dbReference>
<evidence type="ECO:0000256" key="2">
    <source>
        <dbReference type="SAM" id="SignalP"/>
    </source>
</evidence>
<reference evidence="3 4" key="1">
    <citation type="submission" date="2023-01" db="EMBL/GenBank/DDBJ databases">
        <authorList>
            <person name="Whitehead M."/>
        </authorList>
    </citation>
    <scope>NUCLEOTIDE SEQUENCE [LARGE SCALE GENOMIC DNA]</scope>
</reference>
<sequence>MKTMIIIVVNRISLVLVSLFCCHGLTDGMTLKGRKIEENPNFVVLSVESKLMPMDYLISFFDPSITMLDIPNKSLDHKFKINKSTVAPLILYETSTQIPDPNGGKRVIRQADTTDGLLTKTNLTKSAHDVYNNTLNSTAEHSTGMIDTMLNGVSNCTSYILTIKDKSMKMIDNMLDGVSKRVSYLMIKHRNINLIPTICAGALIAVFVGILLVFAVRANQLRNAVNADLQMPAENICMYMV</sequence>
<evidence type="ECO:0000313" key="4">
    <source>
        <dbReference type="Proteomes" id="UP001160148"/>
    </source>
</evidence>
<feature type="signal peptide" evidence="2">
    <location>
        <begin position="1"/>
        <end position="28"/>
    </location>
</feature>
<keyword evidence="2" id="KW-0732">Signal</keyword>
<keyword evidence="4" id="KW-1185">Reference proteome</keyword>
<comment type="caution">
    <text evidence="3">The sequence shown here is derived from an EMBL/GenBank/DDBJ whole genome shotgun (WGS) entry which is preliminary data.</text>
</comment>
<keyword evidence="1" id="KW-0472">Membrane</keyword>
<accession>A0AAV0X2X6</accession>
<feature type="transmembrane region" description="Helical" evidence="1">
    <location>
        <begin position="194"/>
        <end position="216"/>
    </location>
</feature>
<organism evidence="3 4">
    <name type="scientific">Macrosiphum euphorbiae</name>
    <name type="common">potato aphid</name>
    <dbReference type="NCBI Taxonomy" id="13131"/>
    <lineage>
        <taxon>Eukaryota</taxon>
        <taxon>Metazoa</taxon>
        <taxon>Ecdysozoa</taxon>
        <taxon>Arthropoda</taxon>
        <taxon>Hexapoda</taxon>
        <taxon>Insecta</taxon>
        <taxon>Pterygota</taxon>
        <taxon>Neoptera</taxon>
        <taxon>Paraneoptera</taxon>
        <taxon>Hemiptera</taxon>
        <taxon>Sternorrhyncha</taxon>
        <taxon>Aphidomorpha</taxon>
        <taxon>Aphidoidea</taxon>
        <taxon>Aphididae</taxon>
        <taxon>Macrosiphini</taxon>
        <taxon>Macrosiphum</taxon>
    </lineage>
</organism>
<dbReference type="EMBL" id="CARXXK010000003">
    <property type="protein sequence ID" value="CAI6362037.1"/>
    <property type="molecule type" value="Genomic_DNA"/>
</dbReference>
<gene>
    <name evidence="3" type="ORF">MEUPH1_LOCUS17153</name>
</gene>
<protein>
    <submittedName>
        <fullName evidence="3">Uncharacterized protein</fullName>
    </submittedName>
</protein>
<dbReference type="AlphaFoldDB" id="A0AAV0X2X6"/>
<name>A0AAV0X2X6_9HEMI</name>
<feature type="chain" id="PRO_5043639797" evidence="2">
    <location>
        <begin position="29"/>
        <end position="241"/>
    </location>
</feature>
<keyword evidence="1" id="KW-1133">Transmembrane helix</keyword>
<keyword evidence="1" id="KW-0812">Transmembrane</keyword>